<dbReference type="Proteomes" id="UP000247702">
    <property type="component" value="Unassembled WGS sequence"/>
</dbReference>
<gene>
    <name evidence="1" type="ORF">RclHR1_03190021</name>
</gene>
<accession>A0A2Z6RMC8</accession>
<comment type="caution">
    <text evidence="1">The sequence shown here is derived from an EMBL/GenBank/DDBJ whole genome shotgun (WGS) entry which is preliminary data.</text>
</comment>
<proteinExistence type="predicted"/>
<dbReference type="EMBL" id="BEXD01002435">
    <property type="protein sequence ID" value="GBB98289.1"/>
    <property type="molecule type" value="Genomic_DNA"/>
</dbReference>
<evidence type="ECO:0000313" key="2">
    <source>
        <dbReference type="Proteomes" id="UP000247702"/>
    </source>
</evidence>
<protein>
    <submittedName>
        <fullName evidence="1">Uncharacterized protein</fullName>
    </submittedName>
</protein>
<name>A0A2Z6RMC8_9GLOM</name>
<reference evidence="1 2" key="1">
    <citation type="submission" date="2017-11" db="EMBL/GenBank/DDBJ databases">
        <title>The genome of Rhizophagus clarus HR1 reveals common genetic basis of auxotrophy among arbuscular mycorrhizal fungi.</title>
        <authorList>
            <person name="Kobayashi Y."/>
        </authorList>
    </citation>
    <scope>NUCLEOTIDE SEQUENCE [LARGE SCALE GENOMIC DNA]</scope>
    <source>
        <strain evidence="1 2">HR1</strain>
    </source>
</reference>
<dbReference type="AlphaFoldDB" id="A0A2Z6RMC8"/>
<evidence type="ECO:0000313" key="1">
    <source>
        <dbReference type="EMBL" id="GBB98289.1"/>
    </source>
</evidence>
<organism evidence="1 2">
    <name type="scientific">Rhizophagus clarus</name>
    <dbReference type="NCBI Taxonomy" id="94130"/>
    <lineage>
        <taxon>Eukaryota</taxon>
        <taxon>Fungi</taxon>
        <taxon>Fungi incertae sedis</taxon>
        <taxon>Mucoromycota</taxon>
        <taxon>Glomeromycotina</taxon>
        <taxon>Glomeromycetes</taxon>
        <taxon>Glomerales</taxon>
        <taxon>Glomeraceae</taxon>
        <taxon>Rhizophagus</taxon>
    </lineage>
</organism>
<keyword evidence="2" id="KW-1185">Reference proteome</keyword>
<sequence>MDMLNTEIIGIDLGSGQILNYTFDFALPSGWDLKENQKFAGDINKSEKYTAQEMHNKLKGLVKEGVLEEEEIPKISTISNWIAQYVQTYHKLKA</sequence>